<dbReference type="EMBL" id="JASCIR010000034">
    <property type="protein sequence ID" value="MDI3389892.1"/>
    <property type="molecule type" value="Genomic_DNA"/>
</dbReference>
<evidence type="ECO:0000313" key="4">
    <source>
        <dbReference type="Proteomes" id="UP001224661"/>
    </source>
</evidence>
<keyword evidence="2" id="KW-0812">Transmembrane</keyword>
<protein>
    <recommendedName>
        <fullName evidence="5">DUF4383 domain-containing protein</fullName>
    </recommendedName>
</protein>
<dbReference type="RefSeq" id="WP_282516366.1">
    <property type="nucleotide sequence ID" value="NZ_JASCIR010000034.1"/>
</dbReference>
<evidence type="ECO:0000256" key="2">
    <source>
        <dbReference type="SAM" id="Phobius"/>
    </source>
</evidence>
<name>A0ABT6RZN2_9ACTN</name>
<feature type="transmembrane region" description="Helical" evidence="2">
    <location>
        <begin position="88"/>
        <end position="106"/>
    </location>
</feature>
<evidence type="ECO:0000256" key="1">
    <source>
        <dbReference type="SAM" id="MobiDB-lite"/>
    </source>
</evidence>
<reference evidence="3 4" key="1">
    <citation type="submission" date="2023-05" db="EMBL/GenBank/DDBJ databases">
        <title>Draft genome sequence of Streptomyces sp. B-S-A8 isolated from a cave soil in Thailand.</title>
        <authorList>
            <person name="Chamroensaksri N."/>
            <person name="Muangham S."/>
        </authorList>
    </citation>
    <scope>NUCLEOTIDE SEQUENCE [LARGE SCALE GENOMIC DNA]</scope>
    <source>
        <strain evidence="3 4">B-S-A8</strain>
    </source>
</reference>
<keyword evidence="2" id="KW-1133">Transmembrane helix</keyword>
<feature type="transmembrane region" description="Helical" evidence="2">
    <location>
        <begin position="113"/>
        <end position="135"/>
    </location>
</feature>
<dbReference type="Proteomes" id="UP001224661">
    <property type="component" value="Unassembled WGS sequence"/>
</dbReference>
<feature type="transmembrane region" description="Helical" evidence="2">
    <location>
        <begin position="147"/>
        <end position="166"/>
    </location>
</feature>
<accession>A0ABT6RZN2</accession>
<feature type="transmembrane region" description="Helical" evidence="2">
    <location>
        <begin position="39"/>
        <end position="61"/>
    </location>
</feature>
<feature type="region of interest" description="Disordered" evidence="1">
    <location>
        <begin position="170"/>
        <end position="193"/>
    </location>
</feature>
<comment type="caution">
    <text evidence="3">The sequence shown here is derived from an EMBL/GenBank/DDBJ whole genome shotgun (WGS) entry which is preliminary data.</text>
</comment>
<keyword evidence="4" id="KW-1185">Reference proteome</keyword>
<evidence type="ECO:0000313" key="3">
    <source>
        <dbReference type="EMBL" id="MDI3389892.1"/>
    </source>
</evidence>
<keyword evidence="2" id="KW-0472">Membrane</keyword>
<organism evidence="3 4">
    <name type="scientific">Streptomyces solicavernae</name>
    <dbReference type="NCBI Taxonomy" id="3043614"/>
    <lineage>
        <taxon>Bacteria</taxon>
        <taxon>Bacillati</taxon>
        <taxon>Actinomycetota</taxon>
        <taxon>Actinomycetes</taxon>
        <taxon>Kitasatosporales</taxon>
        <taxon>Streptomycetaceae</taxon>
        <taxon>Streptomyces</taxon>
    </lineage>
</organism>
<sequence>MSPTGARPDRPRAAARPAAAPTPAPAPAPAPRLQGRRPAWARTCLILLALGQGLPGAWALLWPRGFYDTYPLPGHPWVAGFPPYNEHLVHDTGAAGVALAVLAAWAARRPHPLLVRAAAVPALTFGVAHLVFHSAHLGHPAGLEEGAQVLSLVAPVVCAAAALLAAHGTPRTAAGAPPEHPQAHPPVKEETQE</sequence>
<evidence type="ECO:0008006" key="5">
    <source>
        <dbReference type="Google" id="ProtNLM"/>
    </source>
</evidence>
<feature type="region of interest" description="Disordered" evidence="1">
    <location>
        <begin position="1"/>
        <end position="34"/>
    </location>
</feature>
<gene>
    <name evidence="3" type="ORF">QIS99_27415</name>
</gene>
<feature type="compositionally biased region" description="Pro residues" evidence="1">
    <location>
        <begin position="20"/>
        <end position="30"/>
    </location>
</feature>
<proteinExistence type="predicted"/>